<dbReference type="Gene3D" id="2.40.10.220">
    <property type="entry name" value="predicted glycosyltransferase like domains"/>
    <property type="match status" value="1"/>
</dbReference>
<proteinExistence type="predicted"/>
<evidence type="ECO:0000256" key="1">
    <source>
        <dbReference type="ARBA" id="ARBA00022553"/>
    </source>
</evidence>
<dbReference type="InterPro" id="IPR009875">
    <property type="entry name" value="PilZ_domain"/>
</dbReference>
<organism evidence="4 5">
    <name type="scientific">Geoanaerobacter pelophilus</name>
    <dbReference type="NCBI Taxonomy" id="60036"/>
    <lineage>
        <taxon>Bacteria</taxon>
        <taxon>Pseudomonadati</taxon>
        <taxon>Thermodesulfobacteriota</taxon>
        <taxon>Desulfuromonadia</taxon>
        <taxon>Geobacterales</taxon>
        <taxon>Geobacteraceae</taxon>
        <taxon>Geoanaerobacter</taxon>
    </lineage>
</organism>
<dbReference type="SMART" id="SM00448">
    <property type="entry name" value="REC"/>
    <property type="match status" value="1"/>
</dbReference>
<evidence type="ECO:0000313" key="5">
    <source>
        <dbReference type="Proteomes" id="UP000194153"/>
    </source>
</evidence>
<gene>
    <name evidence="4" type="ORF">GPEL0_01f2447</name>
</gene>
<dbReference type="Pfam" id="PF07238">
    <property type="entry name" value="PilZ"/>
    <property type="match status" value="1"/>
</dbReference>
<dbReference type="Pfam" id="PF00072">
    <property type="entry name" value="Response_reg"/>
    <property type="match status" value="1"/>
</dbReference>
<feature type="domain" description="Response regulatory" evidence="3">
    <location>
        <begin position="4"/>
        <end position="119"/>
    </location>
</feature>
<evidence type="ECO:0000259" key="3">
    <source>
        <dbReference type="PROSITE" id="PS50110"/>
    </source>
</evidence>
<dbReference type="Proteomes" id="UP000194153">
    <property type="component" value="Unassembled WGS sequence"/>
</dbReference>
<dbReference type="PANTHER" id="PTHR44591">
    <property type="entry name" value="STRESS RESPONSE REGULATOR PROTEIN 1"/>
    <property type="match status" value="1"/>
</dbReference>
<accession>A0ABQ0MIJ0</accession>
<dbReference type="InterPro" id="IPR011006">
    <property type="entry name" value="CheY-like_superfamily"/>
</dbReference>
<evidence type="ECO:0000256" key="2">
    <source>
        <dbReference type="PROSITE-ProRule" id="PRU00169"/>
    </source>
</evidence>
<dbReference type="CDD" id="cd17546">
    <property type="entry name" value="REC_hyHK_CKI1_RcsC-like"/>
    <property type="match status" value="1"/>
</dbReference>
<dbReference type="InterPro" id="IPR050595">
    <property type="entry name" value="Bact_response_regulator"/>
</dbReference>
<dbReference type="InterPro" id="IPR001789">
    <property type="entry name" value="Sig_transdc_resp-reg_receiver"/>
</dbReference>
<dbReference type="PROSITE" id="PS50110">
    <property type="entry name" value="RESPONSE_REGULATORY"/>
    <property type="match status" value="1"/>
</dbReference>
<keyword evidence="5" id="KW-1185">Reference proteome</keyword>
<evidence type="ECO:0000313" key="4">
    <source>
        <dbReference type="EMBL" id="GAW66893.1"/>
    </source>
</evidence>
<name>A0ABQ0MIJ0_9BACT</name>
<dbReference type="Gene3D" id="3.40.50.2300">
    <property type="match status" value="1"/>
</dbReference>
<dbReference type="SUPFAM" id="SSF141371">
    <property type="entry name" value="PilZ domain-like"/>
    <property type="match status" value="1"/>
</dbReference>
<feature type="modified residue" description="4-aspartylphosphate" evidence="2">
    <location>
        <position position="53"/>
    </location>
</feature>
<protein>
    <submittedName>
        <fullName evidence="4">Chemotaxis protein CheY</fullName>
    </submittedName>
</protein>
<keyword evidence="1 2" id="KW-0597">Phosphoprotein</keyword>
<sequence length="237" mass="26707">MASKVLLVDDVSMFIELEKDYLQLSAVTVLTARDGEEALRICRLERPELVFMDLHMPLMNGADCCREIKRDQRLSTAVILITSEGKEEDRQLCLRAGCDGFLTKPLDRHAFLEAARKLLPAIDRRDRRVNCRFNAKFRAFGLTLSGFASNLSQNGMYVAADVDLEEDAVVELIFALPEPFGTIIQTRARIAWQNSSKNRKKPALPPGFGVEFLSIAEDEREQIGRFVDSLDKVSARV</sequence>
<reference evidence="5" key="1">
    <citation type="submission" date="2017-05" db="EMBL/GenBank/DDBJ databases">
        <title>Draft genome sequence of Geobacter pelophilus, a iron(III)-reducing bacteria.</title>
        <authorList>
            <person name="Aoyagi T."/>
            <person name="Koike H."/>
            <person name="Morita T."/>
            <person name="Sato Y."/>
            <person name="Habe H."/>
            <person name="Hori T."/>
        </authorList>
    </citation>
    <scope>NUCLEOTIDE SEQUENCE [LARGE SCALE GENOMIC DNA]</scope>
    <source>
        <strain evidence="5">Drf2</strain>
    </source>
</reference>
<dbReference type="SUPFAM" id="SSF52172">
    <property type="entry name" value="CheY-like"/>
    <property type="match status" value="1"/>
</dbReference>
<dbReference type="RefSeq" id="WP_085813205.1">
    <property type="nucleotide sequence ID" value="NZ_BDQG01000001.1"/>
</dbReference>
<dbReference type="EMBL" id="BDQG01000001">
    <property type="protein sequence ID" value="GAW66893.1"/>
    <property type="molecule type" value="Genomic_DNA"/>
</dbReference>
<comment type="caution">
    <text evidence="4">The sequence shown here is derived from an EMBL/GenBank/DDBJ whole genome shotgun (WGS) entry which is preliminary data.</text>
</comment>
<dbReference type="PANTHER" id="PTHR44591:SF20">
    <property type="entry name" value="PROTEIN PILH"/>
    <property type="match status" value="1"/>
</dbReference>